<reference evidence="4" key="1">
    <citation type="journal article" date="2019" name="Int. J. Syst. Evol. Microbiol.">
        <title>The Global Catalogue of Microorganisms (GCM) 10K type strain sequencing project: providing services to taxonomists for standard genome sequencing and annotation.</title>
        <authorList>
            <consortium name="The Broad Institute Genomics Platform"/>
            <consortium name="The Broad Institute Genome Sequencing Center for Infectious Disease"/>
            <person name="Wu L."/>
            <person name="Ma J."/>
        </authorList>
    </citation>
    <scope>NUCLEOTIDE SEQUENCE [LARGE SCALE GENOMIC DNA]</scope>
    <source>
        <strain evidence="4">KCTC 52368</strain>
    </source>
</reference>
<dbReference type="SUPFAM" id="SSF55347">
    <property type="entry name" value="Glyceraldehyde-3-phosphate dehydrogenase-like, C-terminal domain"/>
    <property type="match status" value="1"/>
</dbReference>
<gene>
    <name evidence="3" type="ORF">ACFSQJ_01550</name>
</gene>
<dbReference type="PANTHER" id="PTHR43818:SF5">
    <property type="entry name" value="OXIDOREDUCTASE FAMILY PROTEIN"/>
    <property type="match status" value="1"/>
</dbReference>
<feature type="domain" description="GFO/IDH/MocA-like oxidoreductase" evidence="2">
    <location>
        <begin position="220"/>
        <end position="314"/>
    </location>
</feature>
<evidence type="ECO:0000259" key="2">
    <source>
        <dbReference type="Pfam" id="PF22725"/>
    </source>
</evidence>
<evidence type="ECO:0000313" key="3">
    <source>
        <dbReference type="EMBL" id="MFD2585593.1"/>
    </source>
</evidence>
<dbReference type="InterPro" id="IPR050463">
    <property type="entry name" value="Gfo/Idh/MocA_oxidrdct_glycsds"/>
</dbReference>
<dbReference type="InterPro" id="IPR036291">
    <property type="entry name" value="NAD(P)-bd_dom_sf"/>
</dbReference>
<feature type="domain" description="Gfo/Idh/MocA-like oxidoreductase N-terminal" evidence="1">
    <location>
        <begin position="31"/>
        <end position="150"/>
    </location>
</feature>
<evidence type="ECO:0000259" key="1">
    <source>
        <dbReference type="Pfam" id="PF01408"/>
    </source>
</evidence>
<dbReference type="PANTHER" id="PTHR43818">
    <property type="entry name" value="BCDNA.GH03377"/>
    <property type="match status" value="1"/>
</dbReference>
<dbReference type="SUPFAM" id="SSF51735">
    <property type="entry name" value="NAD(P)-binding Rossmann-fold domains"/>
    <property type="match status" value="1"/>
</dbReference>
<dbReference type="Proteomes" id="UP001597526">
    <property type="component" value="Unassembled WGS sequence"/>
</dbReference>
<dbReference type="InterPro" id="IPR000683">
    <property type="entry name" value="Gfo/Idh/MocA-like_OxRdtase_N"/>
</dbReference>
<name>A0ABW5MTU6_9FLAO</name>
<dbReference type="RefSeq" id="WP_377765004.1">
    <property type="nucleotide sequence ID" value="NZ_JBHULB010000005.1"/>
</dbReference>
<dbReference type="Gene3D" id="3.30.360.10">
    <property type="entry name" value="Dihydrodipicolinate Reductase, domain 2"/>
    <property type="match status" value="1"/>
</dbReference>
<protein>
    <submittedName>
        <fullName evidence="3">Gfo/Idh/MocA family protein</fullName>
    </submittedName>
</protein>
<dbReference type="InterPro" id="IPR055170">
    <property type="entry name" value="GFO_IDH_MocA-like_dom"/>
</dbReference>
<comment type="caution">
    <text evidence="3">The sequence shown here is derived from an EMBL/GenBank/DDBJ whole genome shotgun (WGS) entry which is preliminary data.</text>
</comment>
<dbReference type="Pfam" id="PF01408">
    <property type="entry name" value="GFO_IDH_MocA"/>
    <property type="match status" value="1"/>
</dbReference>
<dbReference type="Gene3D" id="3.40.50.720">
    <property type="entry name" value="NAD(P)-binding Rossmann-like Domain"/>
    <property type="match status" value="1"/>
</dbReference>
<organism evidence="3 4">
    <name type="scientific">Croceitalea marina</name>
    <dbReference type="NCBI Taxonomy" id="1775166"/>
    <lineage>
        <taxon>Bacteria</taxon>
        <taxon>Pseudomonadati</taxon>
        <taxon>Bacteroidota</taxon>
        <taxon>Flavobacteriia</taxon>
        <taxon>Flavobacteriales</taxon>
        <taxon>Flavobacteriaceae</taxon>
        <taxon>Croceitalea</taxon>
    </lineage>
</organism>
<sequence>MKRRDFVIGTGAALLSAASYSNIIGANDRLGVALVGAGRRGRWMLKKMLETGIFRPIILCDVWDEQMKRTKDFLKLDNLKETYSIDEVLSNKDVDVVLLASPDHLHKSYAVKIVKAGKHLYLEKPVTLKYQEGYSLKKALNNSSSVCQTGTQQRSGNMYKQIKEDFFESSKMLGNIVFARAVWSDFGWQRRKIESRPEPKNFKWNTFLGESTKIPYQWARYDAWRNYKEYGAGILSDLLTHWVDVAQWMMNDTNPLNAVTTGGIYYLKDGRSNPDTVNSVIQYNKWNFSFECTVLPIKNSQDSVLFQGTKGSLEVFRSGYIYRPHVGNEIVYENSEDLDLAHVYNFIDAIKTGKKPSANIQVGLDAVKPSHLAVSSYWEGKKVMFNEEQTKIIDAN</sequence>
<keyword evidence="4" id="KW-1185">Reference proteome</keyword>
<dbReference type="EMBL" id="JBHULB010000005">
    <property type="protein sequence ID" value="MFD2585593.1"/>
    <property type="molecule type" value="Genomic_DNA"/>
</dbReference>
<proteinExistence type="predicted"/>
<dbReference type="Pfam" id="PF22725">
    <property type="entry name" value="GFO_IDH_MocA_C3"/>
    <property type="match status" value="1"/>
</dbReference>
<accession>A0ABW5MTU6</accession>
<evidence type="ECO:0000313" key="4">
    <source>
        <dbReference type="Proteomes" id="UP001597526"/>
    </source>
</evidence>